<dbReference type="EMBL" id="JAHGAW010000006">
    <property type="protein sequence ID" value="MBT2187222.1"/>
    <property type="molecule type" value="Genomic_DNA"/>
</dbReference>
<comment type="caution">
    <text evidence="10">The sequence shown here is derived from an EMBL/GenBank/DDBJ whole genome shotgun (WGS) entry which is preliminary data.</text>
</comment>
<evidence type="ECO:0000259" key="9">
    <source>
        <dbReference type="PROSITE" id="PS50059"/>
    </source>
</evidence>
<keyword evidence="3 5" id="KW-0697">Rotamase</keyword>
<keyword evidence="4 5" id="KW-0413">Isomerase</keyword>
<dbReference type="PANTHER" id="PTHR43811">
    <property type="entry name" value="FKBP-TYPE PEPTIDYL-PROLYL CIS-TRANS ISOMERASE FKPA"/>
    <property type="match status" value="1"/>
</dbReference>
<sequence length="197" mass="21168">MSVTAVPLRPIKPGSVRRFWLVMVLLFAVAIVLAWAGSRQFGQMPSGLRYQMLEKGTGASPTKEDFALVAYKGMLPDGTVFDENPGAPMELASMVPGFTEAVTKLRKGGKMRAWIPAALGYGDHPPQGSPIPPNSPLVFEIKLLEFKTRAEVMEQQRAMQLQQMMQQQQQQQGGGAAPGGPEGALPPGMEGPPPGVQ</sequence>
<keyword evidence="11" id="KW-1185">Reference proteome</keyword>
<gene>
    <name evidence="10" type="ORF">KK488_09725</name>
</gene>
<comment type="catalytic activity">
    <reaction evidence="1 5 6">
        <text>[protein]-peptidylproline (omega=180) = [protein]-peptidylproline (omega=0)</text>
        <dbReference type="Rhea" id="RHEA:16237"/>
        <dbReference type="Rhea" id="RHEA-COMP:10747"/>
        <dbReference type="Rhea" id="RHEA-COMP:10748"/>
        <dbReference type="ChEBI" id="CHEBI:83833"/>
        <dbReference type="ChEBI" id="CHEBI:83834"/>
        <dbReference type="EC" id="5.2.1.8"/>
    </reaction>
</comment>
<evidence type="ECO:0000313" key="11">
    <source>
        <dbReference type="Proteomes" id="UP001138757"/>
    </source>
</evidence>
<dbReference type="SUPFAM" id="SSF54534">
    <property type="entry name" value="FKBP-like"/>
    <property type="match status" value="1"/>
</dbReference>
<dbReference type="Pfam" id="PF00254">
    <property type="entry name" value="FKBP_C"/>
    <property type="match status" value="1"/>
</dbReference>
<keyword evidence="8" id="KW-1133">Transmembrane helix</keyword>
<evidence type="ECO:0000256" key="2">
    <source>
        <dbReference type="ARBA" id="ARBA00006577"/>
    </source>
</evidence>
<dbReference type="GO" id="GO:0003755">
    <property type="term" value="F:peptidyl-prolyl cis-trans isomerase activity"/>
    <property type="evidence" value="ECO:0007669"/>
    <property type="project" value="UniProtKB-UniRule"/>
</dbReference>
<evidence type="ECO:0000256" key="6">
    <source>
        <dbReference type="RuleBase" id="RU003915"/>
    </source>
</evidence>
<proteinExistence type="inferred from homology"/>
<accession>A0A9X1DC09</accession>
<reference evidence="10" key="1">
    <citation type="submission" date="2021-05" db="EMBL/GenBank/DDBJ databases">
        <title>Genome of Sphingobium sp. strain.</title>
        <authorList>
            <person name="Fan R."/>
        </authorList>
    </citation>
    <scope>NUCLEOTIDE SEQUENCE</scope>
    <source>
        <strain evidence="10">H33</strain>
    </source>
</reference>
<evidence type="ECO:0000256" key="5">
    <source>
        <dbReference type="PROSITE-ProRule" id="PRU00277"/>
    </source>
</evidence>
<dbReference type="EC" id="5.2.1.8" evidence="6"/>
<evidence type="ECO:0000256" key="8">
    <source>
        <dbReference type="SAM" id="Phobius"/>
    </source>
</evidence>
<dbReference type="AlphaFoldDB" id="A0A9X1DC09"/>
<keyword evidence="8" id="KW-0472">Membrane</keyword>
<evidence type="ECO:0000256" key="4">
    <source>
        <dbReference type="ARBA" id="ARBA00023235"/>
    </source>
</evidence>
<feature type="domain" description="PPIase FKBP-type" evidence="9">
    <location>
        <begin position="64"/>
        <end position="147"/>
    </location>
</feature>
<organism evidence="10 11">
    <name type="scientific">Sphingobium nicotianae</name>
    <dbReference type="NCBI Taxonomy" id="2782607"/>
    <lineage>
        <taxon>Bacteria</taxon>
        <taxon>Pseudomonadati</taxon>
        <taxon>Pseudomonadota</taxon>
        <taxon>Alphaproteobacteria</taxon>
        <taxon>Sphingomonadales</taxon>
        <taxon>Sphingomonadaceae</taxon>
        <taxon>Sphingobium</taxon>
    </lineage>
</organism>
<evidence type="ECO:0000256" key="1">
    <source>
        <dbReference type="ARBA" id="ARBA00000971"/>
    </source>
</evidence>
<dbReference type="InterPro" id="IPR001179">
    <property type="entry name" value="PPIase_FKBP_dom"/>
</dbReference>
<dbReference type="InterPro" id="IPR046357">
    <property type="entry name" value="PPIase_dom_sf"/>
</dbReference>
<dbReference type="PROSITE" id="PS50059">
    <property type="entry name" value="FKBP_PPIASE"/>
    <property type="match status" value="1"/>
</dbReference>
<feature type="transmembrane region" description="Helical" evidence="8">
    <location>
        <begin position="20"/>
        <end position="37"/>
    </location>
</feature>
<dbReference type="PANTHER" id="PTHR43811:SF19">
    <property type="entry name" value="39 KDA FK506-BINDING NUCLEAR PROTEIN"/>
    <property type="match status" value="1"/>
</dbReference>
<evidence type="ECO:0000256" key="7">
    <source>
        <dbReference type="SAM" id="MobiDB-lite"/>
    </source>
</evidence>
<keyword evidence="8" id="KW-0812">Transmembrane</keyword>
<protein>
    <recommendedName>
        <fullName evidence="6">Peptidyl-prolyl cis-trans isomerase</fullName>
        <ecNumber evidence="6">5.2.1.8</ecNumber>
    </recommendedName>
</protein>
<name>A0A9X1DC09_9SPHN</name>
<feature type="compositionally biased region" description="Gly residues" evidence="7">
    <location>
        <begin position="172"/>
        <end position="182"/>
    </location>
</feature>
<dbReference type="Gene3D" id="3.10.50.40">
    <property type="match status" value="1"/>
</dbReference>
<feature type="compositionally biased region" description="Low complexity" evidence="7">
    <location>
        <begin position="160"/>
        <end position="171"/>
    </location>
</feature>
<dbReference type="RefSeq" id="WP_214623009.1">
    <property type="nucleotide sequence ID" value="NZ_JAHGAW010000006.1"/>
</dbReference>
<evidence type="ECO:0000256" key="3">
    <source>
        <dbReference type="ARBA" id="ARBA00023110"/>
    </source>
</evidence>
<comment type="similarity">
    <text evidence="2 6">Belongs to the FKBP-type PPIase family.</text>
</comment>
<dbReference type="Proteomes" id="UP001138757">
    <property type="component" value="Unassembled WGS sequence"/>
</dbReference>
<evidence type="ECO:0000313" key="10">
    <source>
        <dbReference type="EMBL" id="MBT2187222.1"/>
    </source>
</evidence>
<feature type="region of interest" description="Disordered" evidence="7">
    <location>
        <begin position="160"/>
        <end position="197"/>
    </location>
</feature>